<keyword evidence="11" id="KW-1185">Reference proteome</keyword>
<feature type="compositionally biased region" description="Polar residues" evidence="9">
    <location>
        <begin position="219"/>
        <end position="228"/>
    </location>
</feature>
<evidence type="ECO:0000256" key="2">
    <source>
        <dbReference type="ARBA" id="ARBA00006916"/>
    </source>
</evidence>
<organism evidence="10 11">
    <name type="scientific">Ephemerocybe angulata</name>
    <dbReference type="NCBI Taxonomy" id="980116"/>
    <lineage>
        <taxon>Eukaryota</taxon>
        <taxon>Fungi</taxon>
        <taxon>Dikarya</taxon>
        <taxon>Basidiomycota</taxon>
        <taxon>Agaricomycotina</taxon>
        <taxon>Agaricomycetes</taxon>
        <taxon>Agaricomycetidae</taxon>
        <taxon>Agaricales</taxon>
        <taxon>Agaricineae</taxon>
        <taxon>Psathyrellaceae</taxon>
        <taxon>Ephemerocybe</taxon>
    </lineage>
</organism>
<evidence type="ECO:0000256" key="8">
    <source>
        <dbReference type="SAM" id="Coils"/>
    </source>
</evidence>
<evidence type="ECO:0000256" key="1">
    <source>
        <dbReference type="ARBA" id="ARBA00004604"/>
    </source>
</evidence>
<keyword evidence="7" id="KW-0539">Nucleus</keyword>
<gene>
    <name evidence="10" type="ORF">D9611_003800</name>
</gene>
<comment type="similarity">
    <text evidence="2">Belongs to the EFG1 family.</text>
</comment>
<comment type="subcellular location">
    <subcellularLocation>
        <location evidence="1">Nucleus</location>
        <location evidence="1">Nucleolus</location>
    </subcellularLocation>
</comment>
<dbReference type="PANTHER" id="PTHR33911:SF1">
    <property type="entry name" value="RRNA-PROCESSING PROTEIN EFG1"/>
    <property type="match status" value="1"/>
</dbReference>
<comment type="caution">
    <text evidence="10">The sequence shown here is derived from an EMBL/GenBank/DDBJ whole genome shotgun (WGS) entry which is preliminary data.</text>
</comment>
<evidence type="ECO:0000256" key="6">
    <source>
        <dbReference type="ARBA" id="ARBA00023054"/>
    </source>
</evidence>
<dbReference type="EMBL" id="JAACJK010000219">
    <property type="protein sequence ID" value="KAF5317282.1"/>
    <property type="molecule type" value="Genomic_DNA"/>
</dbReference>
<dbReference type="InterPro" id="IPR050786">
    <property type="entry name" value="EFG1_rRNA-proc"/>
</dbReference>
<dbReference type="GO" id="GO:0030688">
    <property type="term" value="C:preribosome, small subunit precursor"/>
    <property type="evidence" value="ECO:0007669"/>
    <property type="project" value="TreeGrafter"/>
</dbReference>
<evidence type="ECO:0000256" key="7">
    <source>
        <dbReference type="ARBA" id="ARBA00023242"/>
    </source>
</evidence>
<protein>
    <recommendedName>
        <fullName evidence="3">rRNA-processing protein EFG1</fullName>
    </recommendedName>
    <alternativeName>
        <fullName evidence="4">rRNA-processing protein efg1</fullName>
    </alternativeName>
</protein>
<sequence length="267" mass="30268">MPPVRTNPKHKNAEGSTSKKQEKKSKAPPHQTKTNAIPGRQKLKASLRQARRLLAKEGLAANVRVETERRLKALEAELEQAEVATKERDFAVRYHKIKFFERQKVTRKLNQAKKALQSAEGSEKKKLEKELSRYRIDLNYILHYPKTKKYISLFPPEVRHTSSESSAPTPIPESDKTSQEREEIRTWVKECMEKGELSTEPELHLESDKSSHMSKPKAPSSQKFNTAAKNPPSKDDQKSKSSKGAPDIGQDDFFGNDDDSSEESGSD</sequence>
<name>A0A8H5B677_9AGAR</name>
<evidence type="ECO:0000256" key="9">
    <source>
        <dbReference type="SAM" id="MobiDB-lite"/>
    </source>
</evidence>
<dbReference type="GO" id="GO:0000462">
    <property type="term" value="P:maturation of SSU-rRNA from tricistronic rRNA transcript (SSU-rRNA, 5.8S rRNA, LSU-rRNA)"/>
    <property type="evidence" value="ECO:0007669"/>
    <property type="project" value="TreeGrafter"/>
</dbReference>
<feature type="coiled-coil region" evidence="8">
    <location>
        <begin position="64"/>
        <end position="122"/>
    </location>
</feature>
<dbReference type="PANTHER" id="PTHR33911">
    <property type="entry name" value="RRNA-PROCESSING PROTEIN EFG1"/>
    <property type="match status" value="1"/>
</dbReference>
<feature type="compositionally biased region" description="Basic and acidic residues" evidence="9">
    <location>
        <begin position="173"/>
        <end position="211"/>
    </location>
</feature>
<dbReference type="InterPro" id="IPR019310">
    <property type="entry name" value="Efg1"/>
</dbReference>
<evidence type="ECO:0000256" key="5">
    <source>
        <dbReference type="ARBA" id="ARBA00022552"/>
    </source>
</evidence>
<feature type="compositionally biased region" description="Acidic residues" evidence="9">
    <location>
        <begin position="254"/>
        <end position="267"/>
    </location>
</feature>
<feature type="region of interest" description="Disordered" evidence="9">
    <location>
        <begin position="1"/>
        <end position="43"/>
    </location>
</feature>
<keyword evidence="6 8" id="KW-0175">Coiled coil</keyword>
<feature type="compositionally biased region" description="Basic and acidic residues" evidence="9">
    <location>
        <begin position="11"/>
        <end position="20"/>
    </location>
</feature>
<dbReference type="GO" id="GO:0005730">
    <property type="term" value="C:nucleolus"/>
    <property type="evidence" value="ECO:0007669"/>
    <property type="project" value="UniProtKB-SubCell"/>
</dbReference>
<evidence type="ECO:0000256" key="3">
    <source>
        <dbReference type="ARBA" id="ARBA00018689"/>
    </source>
</evidence>
<dbReference type="AlphaFoldDB" id="A0A8H5B677"/>
<dbReference type="Proteomes" id="UP000541558">
    <property type="component" value="Unassembled WGS sequence"/>
</dbReference>
<reference evidence="10 11" key="1">
    <citation type="journal article" date="2020" name="ISME J.">
        <title>Uncovering the hidden diversity of litter-decomposition mechanisms in mushroom-forming fungi.</title>
        <authorList>
            <person name="Floudas D."/>
            <person name="Bentzer J."/>
            <person name="Ahren D."/>
            <person name="Johansson T."/>
            <person name="Persson P."/>
            <person name="Tunlid A."/>
        </authorList>
    </citation>
    <scope>NUCLEOTIDE SEQUENCE [LARGE SCALE GENOMIC DNA]</scope>
    <source>
        <strain evidence="10 11">CBS 175.51</strain>
    </source>
</reference>
<evidence type="ECO:0000313" key="11">
    <source>
        <dbReference type="Proteomes" id="UP000541558"/>
    </source>
</evidence>
<evidence type="ECO:0000256" key="4">
    <source>
        <dbReference type="ARBA" id="ARBA00019827"/>
    </source>
</evidence>
<proteinExistence type="inferred from homology"/>
<dbReference type="OrthoDB" id="47732at2759"/>
<feature type="region of interest" description="Disordered" evidence="9">
    <location>
        <begin position="159"/>
        <end position="267"/>
    </location>
</feature>
<dbReference type="Pfam" id="PF10153">
    <property type="entry name" value="Efg1"/>
    <property type="match status" value="1"/>
</dbReference>
<accession>A0A8H5B677</accession>
<evidence type="ECO:0000313" key="10">
    <source>
        <dbReference type="EMBL" id="KAF5317282.1"/>
    </source>
</evidence>
<keyword evidence="5" id="KW-0698">rRNA processing</keyword>